<keyword evidence="8" id="KW-1185">Reference proteome</keyword>
<proteinExistence type="inferred from homology"/>
<feature type="binding site" evidence="6">
    <location>
        <position position="103"/>
    </location>
    <ligand>
        <name>S-adenosyl-L-methionine</name>
        <dbReference type="ChEBI" id="CHEBI:59789"/>
    </ligand>
</feature>
<comment type="caution">
    <text evidence="6">Lacks conserved residue(s) required for the propagation of feature annotation.</text>
</comment>
<dbReference type="EC" id="2.1.1.170" evidence="6"/>
<dbReference type="EMBL" id="BMJJ01000001">
    <property type="protein sequence ID" value="GGD01931.1"/>
    <property type="molecule type" value="Genomic_DNA"/>
</dbReference>
<comment type="function">
    <text evidence="6">Specifically methylates the N7 position of guanine in position 527 of 16S rRNA.</text>
</comment>
<evidence type="ECO:0000256" key="4">
    <source>
        <dbReference type="ARBA" id="ARBA00022679"/>
    </source>
</evidence>
<dbReference type="Pfam" id="PF02527">
    <property type="entry name" value="GidB"/>
    <property type="match status" value="1"/>
</dbReference>
<reference evidence="7" key="2">
    <citation type="submission" date="2020-09" db="EMBL/GenBank/DDBJ databases">
        <authorList>
            <person name="Sun Q."/>
            <person name="Zhou Y."/>
        </authorList>
    </citation>
    <scope>NUCLEOTIDE SEQUENCE</scope>
    <source>
        <strain evidence="7">CGMCC 1.15493</strain>
    </source>
</reference>
<keyword evidence="5 6" id="KW-0949">S-adenosyl-L-methionine</keyword>
<dbReference type="GO" id="GO:0070043">
    <property type="term" value="F:rRNA (guanine-N7-)-methyltransferase activity"/>
    <property type="evidence" value="ECO:0007669"/>
    <property type="project" value="UniProtKB-UniRule"/>
</dbReference>
<organism evidence="7 8">
    <name type="scientific">Aureimonas glaciei</name>
    <dbReference type="NCBI Taxonomy" id="1776957"/>
    <lineage>
        <taxon>Bacteria</taxon>
        <taxon>Pseudomonadati</taxon>
        <taxon>Pseudomonadota</taxon>
        <taxon>Alphaproteobacteria</taxon>
        <taxon>Hyphomicrobiales</taxon>
        <taxon>Aurantimonadaceae</taxon>
        <taxon>Aureimonas</taxon>
    </lineage>
</organism>
<sequence>MPRDVEPPPRRAVPRTKKTVPVDAAVLAADRAALLARRSVSRETLARLDRYVALLLDWQSKTNLIAPSTLGEIWTRHIDDSLQVHDLAPAARRWCDMGSGAGFPGIVLAIAQADAPGAHVDLIESNDKKAAFLRAVIRETGISATVHSSRIEDSGAVLAKAEAISARALASLDILLGFVAGHIRPEIPCYFAKGGQHSEEIIDASRHWRFTLVKHASATREDAAILEVSAIARQDAASLPVRDEPAPAVVSMPK</sequence>
<keyword evidence="1 6" id="KW-0963">Cytoplasm</keyword>
<comment type="subcellular location">
    <subcellularLocation>
        <location evidence="6">Cytoplasm</location>
    </subcellularLocation>
</comment>
<dbReference type="AlphaFoldDB" id="A0A916V1D1"/>
<feature type="binding site" evidence="6">
    <location>
        <position position="167"/>
    </location>
    <ligand>
        <name>S-adenosyl-L-methionine</name>
        <dbReference type="ChEBI" id="CHEBI:59789"/>
    </ligand>
</feature>
<dbReference type="Gene3D" id="3.40.50.150">
    <property type="entry name" value="Vaccinia Virus protein VP39"/>
    <property type="match status" value="1"/>
</dbReference>
<comment type="caution">
    <text evidence="7">The sequence shown here is derived from an EMBL/GenBank/DDBJ whole genome shotgun (WGS) entry which is preliminary data.</text>
</comment>
<keyword evidence="2 6" id="KW-0698">rRNA processing</keyword>
<dbReference type="PANTHER" id="PTHR31760">
    <property type="entry name" value="S-ADENOSYL-L-METHIONINE-DEPENDENT METHYLTRANSFERASES SUPERFAMILY PROTEIN"/>
    <property type="match status" value="1"/>
</dbReference>
<evidence type="ECO:0000256" key="6">
    <source>
        <dbReference type="HAMAP-Rule" id="MF_00074"/>
    </source>
</evidence>
<comment type="catalytic activity">
    <reaction evidence="6">
        <text>guanosine(527) in 16S rRNA + S-adenosyl-L-methionine = N(7)-methylguanosine(527) in 16S rRNA + S-adenosyl-L-homocysteine</text>
        <dbReference type="Rhea" id="RHEA:42732"/>
        <dbReference type="Rhea" id="RHEA-COMP:10209"/>
        <dbReference type="Rhea" id="RHEA-COMP:10210"/>
        <dbReference type="ChEBI" id="CHEBI:57856"/>
        <dbReference type="ChEBI" id="CHEBI:59789"/>
        <dbReference type="ChEBI" id="CHEBI:74269"/>
        <dbReference type="ChEBI" id="CHEBI:74480"/>
        <dbReference type="EC" id="2.1.1.170"/>
    </reaction>
</comment>
<evidence type="ECO:0000256" key="2">
    <source>
        <dbReference type="ARBA" id="ARBA00022552"/>
    </source>
</evidence>
<accession>A0A916V1D1</accession>
<dbReference type="PANTHER" id="PTHR31760:SF0">
    <property type="entry name" value="S-ADENOSYL-L-METHIONINE-DEPENDENT METHYLTRANSFERASES SUPERFAMILY PROTEIN"/>
    <property type="match status" value="1"/>
</dbReference>
<dbReference type="GO" id="GO:0005829">
    <property type="term" value="C:cytosol"/>
    <property type="evidence" value="ECO:0007669"/>
    <property type="project" value="TreeGrafter"/>
</dbReference>
<evidence type="ECO:0000256" key="3">
    <source>
        <dbReference type="ARBA" id="ARBA00022603"/>
    </source>
</evidence>
<dbReference type="HAMAP" id="MF_00074">
    <property type="entry name" value="16SrRNA_methyltr_G"/>
    <property type="match status" value="1"/>
</dbReference>
<dbReference type="InterPro" id="IPR003682">
    <property type="entry name" value="rRNA_ssu_MeTfrase_G"/>
</dbReference>
<dbReference type="Proteomes" id="UP000613160">
    <property type="component" value="Unassembled WGS sequence"/>
</dbReference>
<dbReference type="SUPFAM" id="SSF53335">
    <property type="entry name" value="S-adenosyl-L-methionine-dependent methyltransferases"/>
    <property type="match status" value="1"/>
</dbReference>
<feature type="binding site" evidence="6">
    <location>
        <begin position="151"/>
        <end position="152"/>
    </location>
    <ligand>
        <name>S-adenosyl-L-methionine</name>
        <dbReference type="ChEBI" id="CHEBI:59789"/>
    </ligand>
</feature>
<feature type="binding site" evidence="6">
    <location>
        <position position="98"/>
    </location>
    <ligand>
        <name>S-adenosyl-L-methionine</name>
        <dbReference type="ChEBI" id="CHEBI:59789"/>
    </ligand>
</feature>
<dbReference type="NCBIfam" id="TIGR00138">
    <property type="entry name" value="rsmG_gidB"/>
    <property type="match status" value="1"/>
</dbReference>
<evidence type="ECO:0000313" key="7">
    <source>
        <dbReference type="EMBL" id="GGD01931.1"/>
    </source>
</evidence>
<evidence type="ECO:0000256" key="1">
    <source>
        <dbReference type="ARBA" id="ARBA00022490"/>
    </source>
</evidence>
<keyword evidence="3 6" id="KW-0489">Methyltransferase</keyword>
<evidence type="ECO:0000256" key="5">
    <source>
        <dbReference type="ARBA" id="ARBA00022691"/>
    </source>
</evidence>
<evidence type="ECO:0000313" key="8">
    <source>
        <dbReference type="Proteomes" id="UP000613160"/>
    </source>
</evidence>
<name>A0A916V1D1_9HYPH</name>
<gene>
    <name evidence="6 7" type="primary">rsmG</name>
    <name evidence="7" type="ORF">GCM10011335_00600</name>
</gene>
<reference evidence="7" key="1">
    <citation type="journal article" date="2014" name="Int. J. Syst. Evol. Microbiol.">
        <title>Complete genome sequence of Corynebacterium casei LMG S-19264T (=DSM 44701T), isolated from a smear-ripened cheese.</title>
        <authorList>
            <consortium name="US DOE Joint Genome Institute (JGI-PGF)"/>
            <person name="Walter F."/>
            <person name="Albersmeier A."/>
            <person name="Kalinowski J."/>
            <person name="Ruckert C."/>
        </authorList>
    </citation>
    <scope>NUCLEOTIDE SEQUENCE</scope>
    <source>
        <strain evidence="7">CGMCC 1.15493</strain>
    </source>
</reference>
<protein>
    <recommendedName>
        <fullName evidence="6">Ribosomal RNA small subunit methyltransferase G</fullName>
        <ecNumber evidence="6">2.1.1.170</ecNumber>
    </recommendedName>
    <alternativeName>
        <fullName evidence="6">16S rRNA 7-methylguanosine methyltransferase</fullName>
        <shortName evidence="6">16S rRNA m7G methyltransferase</shortName>
    </alternativeName>
</protein>
<dbReference type="InterPro" id="IPR029063">
    <property type="entry name" value="SAM-dependent_MTases_sf"/>
</dbReference>
<comment type="similarity">
    <text evidence="6">Belongs to the methyltransferase superfamily. RNA methyltransferase RsmG family.</text>
</comment>
<keyword evidence="4 6" id="KW-0808">Transferase</keyword>